<dbReference type="GO" id="GO:0006412">
    <property type="term" value="P:translation"/>
    <property type="evidence" value="ECO:0007669"/>
    <property type="project" value="InterPro"/>
</dbReference>
<evidence type="ECO:0000256" key="3">
    <source>
        <dbReference type="ARBA" id="ARBA00022490"/>
    </source>
</evidence>
<evidence type="ECO:0000256" key="6">
    <source>
        <dbReference type="SAM" id="SignalP"/>
    </source>
</evidence>
<dbReference type="GO" id="GO:0003723">
    <property type="term" value="F:RNA binding"/>
    <property type="evidence" value="ECO:0007669"/>
    <property type="project" value="InterPro"/>
</dbReference>
<dbReference type="GO" id="GO:0005840">
    <property type="term" value="C:ribosome"/>
    <property type="evidence" value="ECO:0007669"/>
    <property type="project" value="InterPro"/>
</dbReference>
<keyword evidence="3" id="KW-0963">Cytoplasm</keyword>
<evidence type="ECO:0000256" key="2">
    <source>
        <dbReference type="ARBA" id="ARBA00005885"/>
    </source>
</evidence>
<dbReference type="InterPro" id="IPR027329">
    <property type="entry name" value="TPX2_C"/>
</dbReference>
<accession>A0A498KGE7</accession>
<organism evidence="8 9">
    <name type="scientific">Malus domestica</name>
    <name type="common">Apple</name>
    <name type="synonym">Pyrus malus</name>
    <dbReference type="NCBI Taxonomy" id="3750"/>
    <lineage>
        <taxon>Eukaryota</taxon>
        <taxon>Viridiplantae</taxon>
        <taxon>Streptophyta</taxon>
        <taxon>Embryophyta</taxon>
        <taxon>Tracheophyta</taxon>
        <taxon>Spermatophyta</taxon>
        <taxon>Magnoliopsida</taxon>
        <taxon>eudicotyledons</taxon>
        <taxon>Gunneridae</taxon>
        <taxon>Pentapetalae</taxon>
        <taxon>rosids</taxon>
        <taxon>fabids</taxon>
        <taxon>Rosales</taxon>
        <taxon>Rosaceae</taxon>
        <taxon>Amygdaloideae</taxon>
        <taxon>Maleae</taxon>
        <taxon>Malus</taxon>
    </lineage>
</organism>
<dbReference type="Proteomes" id="UP000290289">
    <property type="component" value="Chromosome 3"/>
</dbReference>
<sequence length="193" mass="22781">MGWVNITRFLFLPRLSLCNRPSNPPIPPFSQQYTFRFFLLRFRQRPCGSGSASGYMAVKKPDSAVKRARQAEKRRIYNKSRKSEIKTRMKKETLEAEIRMFRKKLTFKTAPMPIFYQEPPPPKADLKKIPTRASLRTLDVGRAYFLQFLKHTVMPMVDLADLVWMRKYLRTLLEGHLMCIQRSHNESIVWLIT</sequence>
<dbReference type="PANTHER" id="PTHR31358">
    <property type="entry name" value="PROTEIN WVD2-LIKE 4"/>
    <property type="match status" value="1"/>
</dbReference>
<evidence type="ECO:0000313" key="8">
    <source>
        <dbReference type="EMBL" id="RXI04835.1"/>
    </source>
</evidence>
<dbReference type="Gene3D" id="1.20.58.110">
    <property type="entry name" value="Ribosomal protein S20"/>
    <property type="match status" value="1"/>
</dbReference>
<keyword evidence="5" id="KW-0206">Cytoskeleton</keyword>
<dbReference type="EMBL" id="RDQH01000329">
    <property type="protein sequence ID" value="RXI04835.1"/>
    <property type="molecule type" value="Genomic_DNA"/>
</dbReference>
<evidence type="ECO:0000259" key="7">
    <source>
        <dbReference type="Pfam" id="PF06886"/>
    </source>
</evidence>
<dbReference type="GO" id="GO:0003735">
    <property type="term" value="F:structural constituent of ribosome"/>
    <property type="evidence" value="ECO:0007669"/>
    <property type="project" value="InterPro"/>
</dbReference>
<proteinExistence type="inferred from homology"/>
<dbReference type="PANTHER" id="PTHR31358:SF29">
    <property type="entry name" value="PROTEIN WVD2-LIKE 5-RELATED"/>
    <property type="match status" value="1"/>
</dbReference>
<evidence type="ECO:0000313" key="9">
    <source>
        <dbReference type="Proteomes" id="UP000290289"/>
    </source>
</evidence>
<evidence type="ECO:0000256" key="5">
    <source>
        <dbReference type="ARBA" id="ARBA00023212"/>
    </source>
</evidence>
<dbReference type="InterPro" id="IPR044833">
    <property type="entry name" value="WDL5/6"/>
</dbReference>
<keyword evidence="9" id="KW-1185">Reference proteome</keyword>
<evidence type="ECO:0000256" key="4">
    <source>
        <dbReference type="ARBA" id="ARBA00022701"/>
    </source>
</evidence>
<dbReference type="SUPFAM" id="SSF46992">
    <property type="entry name" value="Ribosomal protein S20"/>
    <property type="match status" value="1"/>
</dbReference>
<dbReference type="InterPro" id="IPR036510">
    <property type="entry name" value="Ribosomal_bS20_sf"/>
</dbReference>
<feature type="signal peptide" evidence="6">
    <location>
        <begin position="1"/>
        <end position="18"/>
    </location>
</feature>
<dbReference type="Pfam" id="PF06886">
    <property type="entry name" value="TPX2"/>
    <property type="match status" value="1"/>
</dbReference>
<comment type="subcellular location">
    <subcellularLocation>
        <location evidence="1">Cytoplasm</location>
        <location evidence="1">Cytoskeleton</location>
    </subcellularLocation>
</comment>
<protein>
    <recommendedName>
        <fullName evidence="7">TPX2 C-terminal domain-containing protein</fullName>
    </recommendedName>
</protein>
<feature type="chain" id="PRO_5019770629" description="TPX2 C-terminal domain-containing protein" evidence="6">
    <location>
        <begin position="19"/>
        <end position="193"/>
    </location>
</feature>
<gene>
    <name evidence="8" type="ORF">DVH24_039109</name>
</gene>
<dbReference type="GO" id="GO:0008017">
    <property type="term" value="F:microtubule binding"/>
    <property type="evidence" value="ECO:0007669"/>
    <property type="project" value="InterPro"/>
</dbReference>
<reference evidence="8 9" key="1">
    <citation type="submission" date="2018-10" db="EMBL/GenBank/DDBJ databases">
        <title>A high-quality apple genome assembly.</title>
        <authorList>
            <person name="Hu J."/>
        </authorList>
    </citation>
    <scope>NUCLEOTIDE SEQUENCE [LARGE SCALE GENOMIC DNA]</scope>
    <source>
        <strain evidence="9">cv. HFTH1</strain>
        <tissue evidence="8">Young leaf</tissue>
    </source>
</reference>
<comment type="caution">
    <text evidence="8">The sequence shown here is derived from an EMBL/GenBank/DDBJ whole genome shotgun (WGS) entry which is preliminary data.</text>
</comment>
<evidence type="ECO:0000256" key="1">
    <source>
        <dbReference type="ARBA" id="ARBA00004245"/>
    </source>
</evidence>
<feature type="domain" description="TPX2 C-terminal" evidence="7">
    <location>
        <begin position="71"/>
        <end position="124"/>
    </location>
</feature>
<keyword evidence="4" id="KW-0493">Microtubule</keyword>
<dbReference type="GO" id="GO:0005874">
    <property type="term" value="C:microtubule"/>
    <property type="evidence" value="ECO:0007669"/>
    <property type="project" value="UniProtKB-KW"/>
</dbReference>
<comment type="similarity">
    <text evidence="2">Belongs to the TPX2 family.</text>
</comment>
<name>A0A498KGE7_MALDO</name>
<dbReference type="AlphaFoldDB" id="A0A498KGE7"/>
<keyword evidence="6" id="KW-0732">Signal</keyword>